<evidence type="ECO:0000313" key="2">
    <source>
        <dbReference type="Proteomes" id="UP000626109"/>
    </source>
</evidence>
<name>A0A813I560_POLGL</name>
<evidence type="ECO:0000313" key="1">
    <source>
        <dbReference type="EMBL" id="CAE8647106.1"/>
    </source>
</evidence>
<dbReference type="EMBL" id="CAJNNW010005118">
    <property type="protein sequence ID" value="CAE8647106.1"/>
    <property type="molecule type" value="Genomic_DNA"/>
</dbReference>
<sequence>MSEAECNERLQESTQANAANWNSAHNDCYLVQCDTGHEGGEDEWLCSRKVASYSAGGLLDRLHTTLNAVESRPYSGLSADGCVTHTGDMRYPHCNLMPELIHGVLSLIRPVLWLEVGSFIGNSAIRTAAEVKKLKLNTSIVCVDPFTGDVSMWYHHSESIAKREFDFLQMDKYAHVRIYETFLANVKDAGHDDVVLPIRATGIVGMRLLSRLHDSGRSDALPSVIYLDSGETMLELMVAWSLLSAPGVLLGDDFNWDAVREDVTDFARKVQPGEVPPATLQVQGSANQQ</sequence>
<proteinExistence type="predicted"/>
<gene>
    <name evidence="1" type="ORF">PGLA2088_LOCUS5391</name>
</gene>
<dbReference type="InterPro" id="IPR029063">
    <property type="entry name" value="SAM-dependent_MTases_sf"/>
</dbReference>
<protein>
    <submittedName>
        <fullName evidence="1">Uncharacterized protein</fullName>
    </submittedName>
</protein>
<dbReference type="Proteomes" id="UP000626109">
    <property type="component" value="Unassembled WGS sequence"/>
</dbReference>
<dbReference type="AlphaFoldDB" id="A0A813I560"/>
<reference evidence="1" key="1">
    <citation type="submission" date="2021-02" db="EMBL/GenBank/DDBJ databases">
        <authorList>
            <person name="Dougan E. K."/>
            <person name="Rhodes N."/>
            <person name="Thang M."/>
            <person name="Chan C."/>
        </authorList>
    </citation>
    <scope>NUCLEOTIDE SEQUENCE</scope>
</reference>
<accession>A0A813I560</accession>
<dbReference type="SUPFAM" id="SSF53335">
    <property type="entry name" value="S-adenosyl-L-methionine-dependent methyltransferases"/>
    <property type="match status" value="1"/>
</dbReference>
<dbReference type="Gene3D" id="3.40.50.150">
    <property type="entry name" value="Vaccinia Virus protein VP39"/>
    <property type="match status" value="1"/>
</dbReference>
<organism evidence="1 2">
    <name type="scientific">Polarella glacialis</name>
    <name type="common">Dinoflagellate</name>
    <dbReference type="NCBI Taxonomy" id="89957"/>
    <lineage>
        <taxon>Eukaryota</taxon>
        <taxon>Sar</taxon>
        <taxon>Alveolata</taxon>
        <taxon>Dinophyceae</taxon>
        <taxon>Suessiales</taxon>
        <taxon>Suessiaceae</taxon>
        <taxon>Polarella</taxon>
    </lineage>
</organism>
<comment type="caution">
    <text evidence="1">The sequence shown here is derived from an EMBL/GenBank/DDBJ whole genome shotgun (WGS) entry which is preliminary data.</text>
</comment>